<evidence type="ECO:0000313" key="4">
    <source>
        <dbReference type="Proteomes" id="UP001295423"/>
    </source>
</evidence>
<evidence type="ECO:0000256" key="2">
    <source>
        <dbReference type="SAM" id="MobiDB-lite"/>
    </source>
</evidence>
<dbReference type="EMBL" id="CAKOGP040001792">
    <property type="protein sequence ID" value="CAJ1951848.1"/>
    <property type="molecule type" value="Genomic_DNA"/>
</dbReference>
<dbReference type="AlphaFoldDB" id="A0AAD2JHV8"/>
<comment type="caution">
    <text evidence="3">The sequence shown here is derived from an EMBL/GenBank/DDBJ whole genome shotgun (WGS) entry which is preliminary data.</text>
</comment>
<proteinExistence type="predicted"/>
<keyword evidence="4" id="KW-1185">Reference proteome</keyword>
<accession>A0AAD2JHV8</accession>
<feature type="coiled-coil region" evidence="1">
    <location>
        <begin position="15"/>
        <end position="42"/>
    </location>
</feature>
<sequence>MYAIFHQIDREKKVQEEKENEQNVLIEELKQLEAKYNGLLRRDSFSTITTQDTGILIETTTQDRKQLLPIIWGKNGKLPIEISVPETRLDKNLLGSYDYNVEADGQAYRPPPEGKDDDALHILQNSLFVDDDEELALIFDDNNEDEMNVQRTKGNRAPLEVSLASSSENSLFVDDDEELALIFDDNHEDEMNVQRTKGNRASLEVSLASSSESSNSSFSESNESSLYTSTTSCDSEDLLRFERERFTRFEI</sequence>
<protein>
    <submittedName>
        <fullName evidence="3">Uncharacterized protein</fullName>
    </submittedName>
</protein>
<organism evidence="3 4">
    <name type="scientific">Cylindrotheca closterium</name>
    <dbReference type="NCBI Taxonomy" id="2856"/>
    <lineage>
        <taxon>Eukaryota</taxon>
        <taxon>Sar</taxon>
        <taxon>Stramenopiles</taxon>
        <taxon>Ochrophyta</taxon>
        <taxon>Bacillariophyta</taxon>
        <taxon>Bacillariophyceae</taxon>
        <taxon>Bacillariophycidae</taxon>
        <taxon>Bacillariales</taxon>
        <taxon>Bacillariaceae</taxon>
        <taxon>Cylindrotheca</taxon>
    </lineage>
</organism>
<evidence type="ECO:0000256" key="1">
    <source>
        <dbReference type="SAM" id="Coils"/>
    </source>
</evidence>
<gene>
    <name evidence="3" type="ORF">CYCCA115_LOCUS13268</name>
</gene>
<dbReference type="Proteomes" id="UP001295423">
    <property type="component" value="Unassembled WGS sequence"/>
</dbReference>
<feature type="region of interest" description="Disordered" evidence="2">
    <location>
        <begin position="207"/>
        <end position="230"/>
    </location>
</feature>
<name>A0AAD2JHV8_9STRA</name>
<reference evidence="3" key="1">
    <citation type="submission" date="2023-08" db="EMBL/GenBank/DDBJ databases">
        <authorList>
            <person name="Audoor S."/>
            <person name="Bilcke G."/>
        </authorList>
    </citation>
    <scope>NUCLEOTIDE SEQUENCE</scope>
</reference>
<evidence type="ECO:0000313" key="3">
    <source>
        <dbReference type="EMBL" id="CAJ1951848.1"/>
    </source>
</evidence>
<keyword evidence="1" id="KW-0175">Coiled coil</keyword>